<evidence type="ECO:0000256" key="1">
    <source>
        <dbReference type="SAM" id="MobiDB-lite"/>
    </source>
</evidence>
<proteinExistence type="predicted"/>
<comment type="caution">
    <text evidence="2">The sequence shown here is derived from an EMBL/GenBank/DDBJ whole genome shotgun (WGS) entry which is preliminary data.</text>
</comment>
<feature type="compositionally biased region" description="Basic and acidic residues" evidence="1">
    <location>
        <begin position="34"/>
        <end position="45"/>
    </location>
</feature>
<reference evidence="2 3" key="1">
    <citation type="journal article" date="2014" name="Agronomy (Basel)">
        <title>A Draft Genome Sequence for Ensete ventricosum, the Drought-Tolerant Tree Against Hunger.</title>
        <authorList>
            <person name="Harrison J."/>
            <person name="Moore K.A."/>
            <person name="Paszkiewicz K."/>
            <person name="Jones T."/>
            <person name="Grant M."/>
            <person name="Ambacheew D."/>
            <person name="Muzemil S."/>
            <person name="Studholme D.J."/>
        </authorList>
    </citation>
    <scope>NUCLEOTIDE SEQUENCE [LARGE SCALE GENOMIC DNA]</scope>
</reference>
<accession>A0A427A1Q0</accession>
<evidence type="ECO:0000313" key="2">
    <source>
        <dbReference type="EMBL" id="RRT70155.1"/>
    </source>
</evidence>
<dbReference type="EMBL" id="AMZH03004111">
    <property type="protein sequence ID" value="RRT70155.1"/>
    <property type="molecule type" value="Genomic_DNA"/>
</dbReference>
<dbReference type="Proteomes" id="UP000287651">
    <property type="component" value="Unassembled WGS sequence"/>
</dbReference>
<gene>
    <name evidence="2" type="ORF">B296_00003060</name>
</gene>
<dbReference type="AlphaFoldDB" id="A0A427A1Q0"/>
<organism evidence="2 3">
    <name type="scientific">Ensete ventricosum</name>
    <name type="common">Abyssinian banana</name>
    <name type="synonym">Musa ensete</name>
    <dbReference type="NCBI Taxonomy" id="4639"/>
    <lineage>
        <taxon>Eukaryota</taxon>
        <taxon>Viridiplantae</taxon>
        <taxon>Streptophyta</taxon>
        <taxon>Embryophyta</taxon>
        <taxon>Tracheophyta</taxon>
        <taxon>Spermatophyta</taxon>
        <taxon>Magnoliopsida</taxon>
        <taxon>Liliopsida</taxon>
        <taxon>Zingiberales</taxon>
        <taxon>Musaceae</taxon>
        <taxon>Ensete</taxon>
    </lineage>
</organism>
<name>A0A427A1Q0_ENSVE</name>
<sequence>MIRQICIYWSVLVNHVSVHQYVSLFWKEEKEGEEKGMVEEYRRKEEEEEKQQQQQPIGCGSCIGIECEKRVMLPHSLVQRNGFKNYKPKVGPRRFKKASTNACMAFVSAKRLTRAQPVQNPQGMALANKPDQRIVNTSSCCS</sequence>
<protein>
    <submittedName>
        <fullName evidence="2">Uncharacterized protein</fullName>
    </submittedName>
</protein>
<evidence type="ECO:0000313" key="3">
    <source>
        <dbReference type="Proteomes" id="UP000287651"/>
    </source>
</evidence>
<feature type="region of interest" description="Disordered" evidence="1">
    <location>
        <begin position="34"/>
        <end position="57"/>
    </location>
</feature>